<dbReference type="Pfam" id="PF13458">
    <property type="entry name" value="Peripla_BP_6"/>
    <property type="match status" value="1"/>
</dbReference>
<evidence type="ECO:0000256" key="5">
    <source>
        <dbReference type="SAM" id="SignalP"/>
    </source>
</evidence>
<dbReference type="PRINTS" id="PR00337">
    <property type="entry name" value="LEUILEVALBP"/>
</dbReference>
<sequence>MEEKMKKTKKLMTLAFASIFAFAGCQAKNGENKKSENSDTIKIGAIIPQTGPVSNYGNSSEKGALLAVDEINKNGGINGKKIEWISYDDKGEITDSTTAYNKLKGEKVTAIVGPITSKPALAVSEIAKKDGIAMITPTGTQGNITEGKDNVFRTCFTDPYQGKLLAKFAAENQKAKKVAILRNTSSDYSNGIADEFKKEVEKLKLDLVADESYGDNDNDFKAQLTKIAKAKPDVLLVPDYYEKVALIAPQARDAGIDAKFIGSDGWDGVVNVMDKSQLGLVEGSCFSNHFALDSDDQRVKDFVKKYKEENKEDPSAFSALSYDTIYLLKQAIEQAKSEESDKIIEKIKAIEFDGITGKFKFNENHNPIKSASMMEIKDGTYKFNSTVTADEN</sequence>
<evidence type="ECO:0000313" key="7">
    <source>
        <dbReference type="EMBL" id="EEU13093.1"/>
    </source>
</evidence>
<keyword evidence="8" id="KW-1185">Reference proteome</keyword>
<dbReference type="Proteomes" id="UP000003821">
    <property type="component" value="Unassembled WGS sequence"/>
</dbReference>
<evidence type="ECO:0000256" key="3">
    <source>
        <dbReference type="ARBA" id="ARBA00022729"/>
    </source>
</evidence>
<dbReference type="eggNOG" id="COG0683">
    <property type="taxonomic scope" value="Bacteria"/>
</dbReference>
<dbReference type="EMBL" id="ACXU01000005">
    <property type="protein sequence ID" value="EEU13093.1"/>
    <property type="molecule type" value="Genomic_DNA"/>
</dbReference>
<feature type="signal peptide" evidence="5">
    <location>
        <begin position="1"/>
        <end position="23"/>
    </location>
</feature>
<gene>
    <name evidence="7" type="ORF">HMPREF0078_0226</name>
</gene>
<evidence type="ECO:0000256" key="4">
    <source>
        <dbReference type="ARBA" id="ARBA00022970"/>
    </source>
</evidence>
<dbReference type="InterPro" id="IPR028081">
    <property type="entry name" value="Leu-bd"/>
</dbReference>
<dbReference type="SUPFAM" id="SSF53822">
    <property type="entry name" value="Periplasmic binding protein-like I"/>
    <property type="match status" value="1"/>
</dbReference>
<dbReference type="PANTHER" id="PTHR30483">
    <property type="entry name" value="LEUCINE-SPECIFIC-BINDING PROTEIN"/>
    <property type="match status" value="1"/>
</dbReference>
<comment type="similarity">
    <text evidence="1">Belongs to the leucine-binding protein family.</text>
</comment>
<comment type="caution">
    <text evidence="7">The sequence shown here is derived from an EMBL/GenBank/DDBJ whole genome shotgun (WGS) entry which is preliminary data.</text>
</comment>
<dbReference type="PANTHER" id="PTHR30483:SF6">
    <property type="entry name" value="PERIPLASMIC BINDING PROTEIN OF ABC TRANSPORTER FOR NATURAL AMINO ACIDS"/>
    <property type="match status" value="1"/>
</dbReference>
<dbReference type="HOGENOM" id="CLU_027128_6_1_9"/>
<evidence type="ECO:0000259" key="6">
    <source>
        <dbReference type="Pfam" id="PF13458"/>
    </source>
</evidence>
<keyword evidence="7" id="KW-0675">Receptor</keyword>
<proteinExistence type="inferred from homology"/>
<protein>
    <submittedName>
        <fullName evidence="7">Receptor family ligand-binding protein</fullName>
    </submittedName>
</protein>
<keyword evidence="2" id="KW-0813">Transport</keyword>
<keyword evidence="4" id="KW-0029">Amino-acid transport</keyword>
<dbReference type="InterPro" id="IPR051010">
    <property type="entry name" value="BCAA_transport"/>
</dbReference>
<name>C7HSH7_9FIRM</name>
<dbReference type="AlphaFoldDB" id="C7HSH7"/>
<feature type="chain" id="PRO_5038848532" evidence="5">
    <location>
        <begin position="24"/>
        <end position="392"/>
    </location>
</feature>
<evidence type="ECO:0000256" key="2">
    <source>
        <dbReference type="ARBA" id="ARBA00022448"/>
    </source>
</evidence>
<organism evidence="7 8">
    <name type="scientific">Anaerococcus vaginalis ATCC 51170</name>
    <dbReference type="NCBI Taxonomy" id="655811"/>
    <lineage>
        <taxon>Bacteria</taxon>
        <taxon>Bacillati</taxon>
        <taxon>Bacillota</taxon>
        <taxon>Tissierellia</taxon>
        <taxon>Tissierellales</taxon>
        <taxon>Peptoniphilaceae</taxon>
        <taxon>Anaerococcus</taxon>
    </lineage>
</organism>
<keyword evidence="3 5" id="KW-0732">Signal</keyword>
<dbReference type="GO" id="GO:0006865">
    <property type="term" value="P:amino acid transport"/>
    <property type="evidence" value="ECO:0007669"/>
    <property type="project" value="UniProtKB-KW"/>
</dbReference>
<reference evidence="7 8" key="1">
    <citation type="submission" date="2009-08" db="EMBL/GenBank/DDBJ databases">
        <authorList>
            <person name="Muzny D."/>
            <person name="Qin X."/>
            <person name="Deng J."/>
            <person name="Jiang H."/>
            <person name="Liu Y."/>
            <person name="Qu J."/>
            <person name="Song X.-Z."/>
            <person name="Zhang L."/>
            <person name="Thornton R."/>
            <person name="Coyle M."/>
            <person name="Francisco L."/>
            <person name="Jackson L."/>
            <person name="Javaid M."/>
            <person name="Korchina V."/>
            <person name="Kovar C."/>
            <person name="Mata R."/>
            <person name="Mathew T."/>
            <person name="Ngo R."/>
            <person name="Nguyen L."/>
            <person name="Nguyen N."/>
            <person name="Okwuonu G."/>
            <person name="Ongeri F."/>
            <person name="Pham C."/>
            <person name="Simmons D."/>
            <person name="Wilczek-Boney K."/>
            <person name="Hale W."/>
            <person name="Jakkamsetti A."/>
            <person name="Pham P."/>
            <person name="Ruth R."/>
            <person name="San Lucas F."/>
            <person name="Warren J."/>
            <person name="Zhang J."/>
            <person name="Zhao Z."/>
            <person name="Zhou C."/>
            <person name="Zhu D."/>
            <person name="Lee S."/>
            <person name="Bess C."/>
            <person name="Blankenburg K."/>
            <person name="Forbes L."/>
            <person name="Fu Q."/>
            <person name="Gubbala S."/>
            <person name="Hirani K."/>
            <person name="Jayaseelan J.C."/>
            <person name="Lara F."/>
            <person name="Munidasa M."/>
            <person name="Palculict T."/>
            <person name="Patil S."/>
            <person name="Pu L.-L."/>
            <person name="Saada N."/>
            <person name="Tang L."/>
            <person name="Weissenberger G."/>
            <person name="Zhu Y."/>
            <person name="Hemphill L."/>
            <person name="Shang Y."/>
            <person name="Youmans B."/>
            <person name="Ayvaz T."/>
            <person name="Ross M."/>
            <person name="Santibanez J."/>
            <person name="Aqrawi P."/>
            <person name="Gross S."/>
            <person name="Joshi V."/>
            <person name="Fowler G."/>
            <person name="Nazareth L."/>
            <person name="Reid J."/>
            <person name="Worley K."/>
            <person name="Petrosino J."/>
            <person name="Highlander S."/>
            <person name="Gibbs R."/>
            <person name="Gibbs R."/>
        </authorList>
    </citation>
    <scope>NUCLEOTIDE SEQUENCE [LARGE SCALE GENOMIC DNA]</scope>
    <source>
        <strain evidence="7 8">ATCC 51170</strain>
    </source>
</reference>
<dbReference type="PROSITE" id="PS51257">
    <property type="entry name" value="PROKAR_LIPOPROTEIN"/>
    <property type="match status" value="1"/>
</dbReference>
<dbReference type="CDD" id="cd06347">
    <property type="entry name" value="PBP1_ABC_LivK_ligand_binding-like"/>
    <property type="match status" value="1"/>
</dbReference>
<accession>C7HSH7</accession>
<dbReference type="InterPro" id="IPR028082">
    <property type="entry name" value="Peripla_BP_I"/>
</dbReference>
<evidence type="ECO:0000256" key="1">
    <source>
        <dbReference type="ARBA" id="ARBA00010062"/>
    </source>
</evidence>
<dbReference type="Gene3D" id="3.40.50.2300">
    <property type="match status" value="2"/>
</dbReference>
<feature type="domain" description="Leucine-binding protein" evidence="6">
    <location>
        <begin position="40"/>
        <end position="379"/>
    </location>
</feature>
<dbReference type="InterPro" id="IPR000709">
    <property type="entry name" value="Leu_Ile_Val-bd"/>
</dbReference>
<evidence type="ECO:0000313" key="8">
    <source>
        <dbReference type="Proteomes" id="UP000003821"/>
    </source>
</evidence>